<feature type="non-terminal residue" evidence="1">
    <location>
        <position position="130"/>
    </location>
</feature>
<keyword evidence="2" id="KW-1185">Reference proteome</keyword>
<accession>A0ACC2F2K7</accession>
<organism evidence="1 2">
    <name type="scientific">Dallia pectoralis</name>
    <name type="common">Alaska blackfish</name>
    <dbReference type="NCBI Taxonomy" id="75939"/>
    <lineage>
        <taxon>Eukaryota</taxon>
        <taxon>Metazoa</taxon>
        <taxon>Chordata</taxon>
        <taxon>Craniata</taxon>
        <taxon>Vertebrata</taxon>
        <taxon>Euteleostomi</taxon>
        <taxon>Actinopterygii</taxon>
        <taxon>Neopterygii</taxon>
        <taxon>Teleostei</taxon>
        <taxon>Protacanthopterygii</taxon>
        <taxon>Esociformes</taxon>
        <taxon>Umbridae</taxon>
        <taxon>Dallia</taxon>
    </lineage>
</organism>
<evidence type="ECO:0000313" key="2">
    <source>
        <dbReference type="Proteomes" id="UP001157502"/>
    </source>
</evidence>
<protein>
    <submittedName>
        <fullName evidence="1">Uncharacterized protein</fullName>
    </submittedName>
</protein>
<dbReference type="Proteomes" id="UP001157502">
    <property type="component" value="Chromosome 36"/>
</dbReference>
<comment type="caution">
    <text evidence="1">The sequence shown here is derived from an EMBL/GenBank/DDBJ whole genome shotgun (WGS) entry which is preliminary data.</text>
</comment>
<reference evidence="1" key="1">
    <citation type="submission" date="2021-05" db="EMBL/GenBank/DDBJ databases">
        <authorList>
            <person name="Pan Q."/>
            <person name="Jouanno E."/>
            <person name="Zahm M."/>
            <person name="Klopp C."/>
            <person name="Cabau C."/>
            <person name="Louis A."/>
            <person name="Berthelot C."/>
            <person name="Parey E."/>
            <person name="Roest Crollius H."/>
            <person name="Montfort J."/>
            <person name="Robinson-Rechavi M."/>
            <person name="Bouchez O."/>
            <person name="Lampietro C."/>
            <person name="Lopez Roques C."/>
            <person name="Donnadieu C."/>
            <person name="Postlethwait J."/>
            <person name="Bobe J."/>
            <person name="Dillon D."/>
            <person name="Chandos A."/>
            <person name="von Hippel F."/>
            <person name="Guiguen Y."/>
        </authorList>
    </citation>
    <scope>NUCLEOTIDE SEQUENCE</scope>
    <source>
        <strain evidence="1">YG-Jan2019</strain>
    </source>
</reference>
<gene>
    <name evidence="1" type="ORF">DPEC_G00353690</name>
</gene>
<sequence>MRTFRLKSVLFHACSVSVSNLPSKRDGLRKFNLSVCIPDPVPLENPIQCVYRSPYHWRTLFSVYTGASTTGEPYSVCIPEPVPLENPIQCVYRSPYHWRTLFSVYTGARTTGGHYSVCIPEPVPLENPMP</sequence>
<proteinExistence type="predicted"/>
<name>A0ACC2F2K7_DALPE</name>
<evidence type="ECO:0000313" key="1">
    <source>
        <dbReference type="EMBL" id="KAJ7985594.1"/>
    </source>
</evidence>
<dbReference type="EMBL" id="CM055763">
    <property type="protein sequence ID" value="KAJ7985594.1"/>
    <property type="molecule type" value="Genomic_DNA"/>
</dbReference>